<reference evidence="3" key="1">
    <citation type="submission" date="2015-07" db="EMBL/GenBank/DDBJ databases">
        <title>Fjat-10036 dsm4.</title>
        <authorList>
            <person name="Liu B."/>
            <person name="Wang J."/>
            <person name="Zhu Y."/>
            <person name="Liu G."/>
            <person name="Chen Q."/>
            <person name="Chen Z."/>
            <person name="Lan J."/>
            <person name="Che J."/>
            <person name="Ge C."/>
            <person name="Shi H."/>
            <person name="Pan Z."/>
            <person name="Liu X."/>
        </authorList>
    </citation>
    <scope>NUCLEOTIDE SEQUENCE [LARGE SCALE GENOMIC DNA]</scope>
    <source>
        <strain evidence="3">DSM 4</strain>
    </source>
</reference>
<evidence type="ECO:0000313" key="3">
    <source>
        <dbReference type="Proteomes" id="UP000037109"/>
    </source>
</evidence>
<feature type="transmembrane region" description="Helical" evidence="1">
    <location>
        <begin position="68"/>
        <end position="87"/>
    </location>
</feature>
<protein>
    <submittedName>
        <fullName evidence="2">ABC transporter permease</fullName>
    </submittedName>
</protein>
<evidence type="ECO:0000313" key="2">
    <source>
        <dbReference type="EMBL" id="KON87576.1"/>
    </source>
</evidence>
<feature type="transmembrane region" description="Helical" evidence="1">
    <location>
        <begin position="122"/>
        <end position="141"/>
    </location>
</feature>
<name>A0A0M0GDR6_SPOGL</name>
<feature type="transmembrane region" description="Helical" evidence="1">
    <location>
        <begin position="180"/>
        <end position="198"/>
    </location>
</feature>
<dbReference type="STRING" id="1459.AF332_12540"/>
<keyword evidence="1" id="KW-1133">Transmembrane helix</keyword>
<accession>A0A0M0GDR6</accession>
<organism evidence="2 3">
    <name type="scientific">Sporosarcina globispora</name>
    <name type="common">Bacillus globisporus</name>
    <dbReference type="NCBI Taxonomy" id="1459"/>
    <lineage>
        <taxon>Bacteria</taxon>
        <taxon>Bacillati</taxon>
        <taxon>Bacillota</taxon>
        <taxon>Bacilli</taxon>
        <taxon>Bacillales</taxon>
        <taxon>Caryophanaceae</taxon>
        <taxon>Sporosarcina</taxon>
    </lineage>
</organism>
<dbReference type="Proteomes" id="UP000037109">
    <property type="component" value="Unassembled WGS sequence"/>
</dbReference>
<feature type="transmembrane region" description="Helical" evidence="1">
    <location>
        <begin position="153"/>
        <end position="174"/>
    </location>
</feature>
<dbReference type="PANTHER" id="PTHR43471">
    <property type="entry name" value="ABC TRANSPORTER PERMEASE"/>
    <property type="match status" value="1"/>
</dbReference>
<evidence type="ECO:0000256" key="1">
    <source>
        <dbReference type="SAM" id="Phobius"/>
    </source>
</evidence>
<feature type="transmembrane region" description="Helical" evidence="1">
    <location>
        <begin position="21"/>
        <end position="42"/>
    </location>
</feature>
<gene>
    <name evidence="2" type="ORF">AF332_12540</name>
</gene>
<proteinExistence type="predicted"/>
<dbReference type="OrthoDB" id="4187110at2"/>
<dbReference type="RefSeq" id="WP_053434934.1">
    <property type="nucleotide sequence ID" value="NZ_LGUF01000007.1"/>
</dbReference>
<sequence>MNQWMTLFKKEMLEMSRNFKWIWVPLTFIMIAVKEPLTLYYMPQIIDSLGGLPEGAVIELPVPSAGEALAASLSQFNTFGVLIIVLITMGTIAGERKSGVAGLILVKPVSYAWFVTAKWASSMILIWFSYFLSYFLSWYYVGVLFKFISFTDFLQSFFVNGIWLTLIITVVILFNTFMKSPGAVGFISIGIIVILSLLSSSLPHLLEWSPALLSAYANAFIMGSNFPDELLPSIIVSVFMITLSLLASIAIFKRRELA</sequence>
<dbReference type="EMBL" id="LGUF01000007">
    <property type="protein sequence ID" value="KON87576.1"/>
    <property type="molecule type" value="Genomic_DNA"/>
</dbReference>
<dbReference type="GO" id="GO:0140359">
    <property type="term" value="F:ABC-type transporter activity"/>
    <property type="evidence" value="ECO:0007669"/>
    <property type="project" value="InterPro"/>
</dbReference>
<dbReference type="AlphaFoldDB" id="A0A0M0GDR6"/>
<dbReference type="GO" id="GO:0005886">
    <property type="term" value="C:plasma membrane"/>
    <property type="evidence" value="ECO:0007669"/>
    <property type="project" value="UniProtKB-SubCell"/>
</dbReference>
<keyword evidence="1" id="KW-0812">Transmembrane</keyword>
<keyword evidence="3" id="KW-1185">Reference proteome</keyword>
<comment type="caution">
    <text evidence="2">The sequence shown here is derived from an EMBL/GenBank/DDBJ whole genome shotgun (WGS) entry which is preliminary data.</text>
</comment>
<feature type="transmembrane region" description="Helical" evidence="1">
    <location>
        <begin position="230"/>
        <end position="252"/>
    </location>
</feature>
<dbReference type="PATRIC" id="fig|1459.3.peg.2708"/>
<keyword evidence="1" id="KW-0472">Membrane</keyword>